<evidence type="ECO:0000256" key="5">
    <source>
        <dbReference type="ARBA" id="ARBA00022741"/>
    </source>
</evidence>
<feature type="domain" description="Protein kinase" evidence="13">
    <location>
        <begin position="99"/>
        <end position="320"/>
    </location>
</feature>
<evidence type="ECO:0000256" key="7">
    <source>
        <dbReference type="ARBA" id="ARBA00022840"/>
    </source>
</evidence>
<dbReference type="Pfam" id="PF00954">
    <property type="entry name" value="S_locus_glycop"/>
    <property type="match status" value="1"/>
</dbReference>
<feature type="domain" description="EGF-like" evidence="14">
    <location>
        <begin position="64"/>
        <end position="101"/>
    </location>
</feature>
<reference evidence="16" key="2">
    <citation type="submission" date="2021-12" db="EMBL/GenBank/DDBJ databases">
        <title>Resequencing data analysis of finger millet.</title>
        <authorList>
            <person name="Hatakeyama M."/>
            <person name="Aluri S."/>
            <person name="Balachadran M.T."/>
            <person name="Sivarajan S.R."/>
            <person name="Poveda L."/>
            <person name="Shimizu-Inatsugi R."/>
            <person name="Schlapbach R."/>
            <person name="Sreeman S.M."/>
            <person name="Shimizu K.K."/>
        </authorList>
    </citation>
    <scope>NUCLEOTIDE SEQUENCE</scope>
</reference>
<dbReference type="FunFam" id="1.10.510.10:FF:001023">
    <property type="entry name" value="Os07g0541700 protein"/>
    <property type="match status" value="1"/>
</dbReference>
<keyword evidence="3" id="KW-0808">Transferase</keyword>
<comment type="catalytic activity">
    <reaction evidence="9">
        <text>L-threonyl-[protein] + ATP = O-phospho-L-threonyl-[protein] + ADP + H(+)</text>
        <dbReference type="Rhea" id="RHEA:46608"/>
        <dbReference type="Rhea" id="RHEA-COMP:11060"/>
        <dbReference type="Rhea" id="RHEA-COMP:11605"/>
        <dbReference type="ChEBI" id="CHEBI:15378"/>
        <dbReference type="ChEBI" id="CHEBI:30013"/>
        <dbReference type="ChEBI" id="CHEBI:30616"/>
        <dbReference type="ChEBI" id="CHEBI:61977"/>
        <dbReference type="ChEBI" id="CHEBI:456216"/>
        <dbReference type="EC" id="2.7.11.1"/>
    </reaction>
</comment>
<evidence type="ECO:0000256" key="10">
    <source>
        <dbReference type="ARBA" id="ARBA00048679"/>
    </source>
</evidence>
<dbReference type="PANTHER" id="PTHR27002">
    <property type="entry name" value="RECEPTOR-LIKE SERINE/THREONINE-PROTEIN KINASE SD1-8"/>
    <property type="match status" value="1"/>
</dbReference>
<keyword evidence="12" id="KW-0472">Membrane</keyword>
<dbReference type="Pfam" id="PF08276">
    <property type="entry name" value="PAN_2"/>
    <property type="match status" value="1"/>
</dbReference>
<comment type="caution">
    <text evidence="16">The sequence shown here is derived from an EMBL/GenBank/DDBJ whole genome shotgun (WGS) entry which is preliminary data.</text>
</comment>
<dbReference type="GO" id="GO:0005524">
    <property type="term" value="F:ATP binding"/>
    <property type="evidence" value="ECO:0007669"/>
    <property type="project" value="UniProtKB-KW"/>
</dbReference>
<evidence type="ECO:0000256" key="4">
    <source>
        <dbReference type="ARBA" id="ARBA00022729"/>
    </source>
</evidence>
<keyword evidence="7" id="KW-0067">ATP-binding</keyword>
<evidence type="ECO:0000256" key="3">
    <source>
        <dbReference type="ARBA" id="ARBA00022679"/>
    </source>
</evidence>
<evidence type="ECO:0000256" key="6">
    <source>
        <dbReference type="ARBA" id="ARBA00022777"/>
    </source>
</evidence>
<dbReference type="GO" id="GO:0048544">
    <property type="term" value="P:recognition of pollen"/>
    <property type="evidence" value="ECO:0007669"/>
    <property type="project" value="InterPro"/>
</dbReference>
<dbReference type="EMBL" id="BQKI01000023">
    <property type="protein sequence ID" value="GJN12305.1"/>
    <property type="molecule type" value="Genomic_DNA"/>
</dbReference>
<evidence type="ECO:0000256" key="1">
    <source>
        <dbReference type="ARBA" id="ARBA00012513"/>
    </source>
</evidence>
<proteinExistence type="predicted"/>
<feature type="transmembrane region" description="Helical" evidence="12">
    <location>
        <begin position="217"/>
        <end position="238"/>
    </location>
</feature>
<dbReference type="PROSITE" id="PS00108">
    <property type="entry name" value="PROTEIN_KINASE_ST"/>
    <property type="match status" value="1"/>
</dbReference>
<dbReference type="PANTHER" id="PTHR27002:SF1095">
    <property type="entry name" value="G-TYPE LECTIN S-RECEPTOR-LIKE SERINE_THREONINE-PROTEIN KINASE RKS1"/>
    <property type="match status" value="1"/>
</dbReference>
<comment type="catalytic activity">
    <reaction evidence="10">
        <text>L-seryl-[protein] + ATP = O-phospho-L-seryl-[protein] + ADP + H(+)</text>
        <dbReference type="Rhea" id="RHEA:17989"/>
        <dbReference type="Rhea" id="RHEA-COMP:9863"/>
        <dbReference type="Rhea" id="RHEA-COMP:11604"/>
        <dbReference type="ChEBI" id="CHEBI:15378"/>
        <dbReference type="ChEBI" id="CHEBI:29999"/>
        <dbReference type="ChEBI" id="CHEBI:30616"/>
        <dbReference type="ChEBI" id="CHEBI:83421"/>
        <dbReference type="ChEBI" id="CHEBI:456216"/>
        <dbReference type="EC" id="2.7.11.1"/>
    </reaction>
</comment>
<evidence type="ECO:0000313" key="16">
    <source>
        <dbReference type="EMBL" id="GJN12305.1"/>
    </source>
</evidence>
<keyword evidence="12" id="KW-0812">Transmembrane</keyword>
<dbReference type="PROSITE" id="PS50011">
    <property type="entry name" value="PROTEIN_KINASE_DOM"/>
    <property type="match status" value="1"/>
</dbReference>
<dbReference type="AlphaFoldDB" id="A0AAV5DPA2"/>
<evidence type="ECO:0000313" key="17">
    <source>
        <dbReference type="Proteomes" id="UP001054889"/>
    </source>
</evidence>
<dbReference type="InterPro" id="IPR003609">
    <property type="entry name" value="Pan_app"/>
</dbReference>
<dbReference type="InterPro" id="IPR000858">
    <property type="entry name" value="S_locus_glycoprot_dom"/>
</dbReference>
<organism evidence="16 17">
    <name type="scientific">Eleusine coracana subsp. coracana</name>
    <dbReference type="NCBI Taxonomy" id="191504"/>
    <lineage>
        <taxon>Eukaryota</taxon>
        <taxon>Viridiplantae</taxon>
        <taxon>Streptophyta</taxon>
        <taxon>Embryophyta</taxon>
        <taxon>Tracheophyta</taxon>
        <taxon>Spermatophyta</taxon>
        <taxon>Magnoliopsida</taxon>
        <taxon>Liliopsida</taxon>
        <taxon>Poales</taxon>
        <taxon>Poaceae</taxon>
        <taxon>PACMAD clade</taxon>
        <taxon>Chloridoideae</taxon>
        <taxon>Cynodonteae</taxon>
        <taxon>Eleusininae</taxon>
        <taxon>Eleusine</taxon>
    </lineage>
</organism>
<accession>A0AAV5DPA2</accession>
<keyword evidence="2" id="KW-0723">Serine/threonine-protein kinase</keyword>
<feature type="domain" description="Apple" evidence="15">
    <location>
        <begin position="120"/>
        <end position="204"/>
    </location>
</feature>
<dbReference type="PROSITE" id="PS50026">
    <property type="entry name" value="EGF_3"/>
    <property type="match status" value="1"/>
</dbReference>
<dbReference type="GO" id="GO:0005886">
    <property type="term" value="C:plasma membrane"/>
    <property type="evidence" value="ECO:0007669"/>
    <property type="project" value="TreeGrafter"/>
</dbReference>
<dbReference type="SUPFAM" id="SSF56112">
    <property type="entry name" value="Protein kinase-like (PK-like)"/>
    <property type="match status" value="1"/>
</dbReference>
<evidence type="ECO:0000256" key="9">
    <source>
        <dbReference type="ARBA" id="ARBA00047899"/>
    </source>
</evidence>
<keyword evidence="4" id="KW-0732">Signal</keyword>
<keyword evidence="17" id="KW-1185">Reference proteome</keyword>
<keyword evidence="8" id="KW-1015">Disulfide bond</keyword>
<evidence type="ECO:0000259" key="13">
    <source>
        <dbReference type="PROSITE" id="PS50011"/>
    </source>
</evidence>
<keyword evidence="6" id="KW-0418">Kinase</keyword>
<dbReference type="CDD" id="cd01098">
    <property type="entry name" value="PAN_AP_plant"/>
    <property type="match status" value="1"/>
</dbReference>
<keyword evidence="11" id="KW-0245">EGF-like domain</keyword>
<dbReference type="InterPro" id="IPR000742">
    <property type="entry name" value="EGF"/>
</dbReference>
<protein>
    <recommendedName>
        <fullName evidence="1">non-specific serine/threonine protein kinase</fullName>
        <ecNumber evidence="1">2.7.11.1</ecNumber>
    </recommendedName>
</protein>
<dbReference type="SMART" id="SM00473">
    <property type="entry name" value="PAN_AP"/>
    <property type="match status" value="1"/>
</dbReference>
<dbReference type="InterPro" id="IPR008271">
    <property type="entry name" value="Ser/Thr_kinase_AS"/>
</dbReference>
<evidence type="ECO:0000256" key="2">
    <source>
        <dbReference type="ARBA" id="ARBA00022527"/>
    </source>
</evidence>
<evidence type="ECO:0000256" key="8">
    <source>
        <dbReference type="ARBA" id="ARBA00023157"/>
    </source>
</evidence>
<sequence length="320" mass="36627">MDSLHSAIYMAVHRGTDDEVYMSFGMPIDSFALLIRMKINYLGKVNILRWDRNMSVWEALYTEPAHECNEYAYCGPYGFCDNNGTSPTCRCLDGFEPKDDEGWLIGRFSQGCIRKKVLRCSGGDTFLNLPDMKIPDHFLHIRNRSFNECASECRINCSCMAYAYANMSTRAIDGDDTRCLIWTGTLIDMEKSIQGGESLYIRIDKLNGNRRTYTVEIVLPVMSSFLAFLCIGFIWSCWFRDAAKRSLLDWPTRFDIIKGIARGLLYLHQDSRLNIIHRDLKASNVLLDAEMRPKISDFGTARIFDTNKEQSNTNQVIGTL</sequence>
<gene>
    <name evidence="16" type="primary">ga30572</name>
    <name evidence="16" type="ORF">PR202_ga30572</name>
</gene>
<comment type="caution">
    <text evidence="11">Lacks conserved residue(s) required for the propagation of feature annotation.</text>
</comment>
<reference evidence="16" key="1">
    <citation type="journal article" date="2018" name="DNA Res.">
        <title>Multiple hybrid de novo genome assembly of finger millet, an orphan allotetraploid crop.</title>
        <authorList>
            <person name="Hatakeyama M."/>
            <person name="Aluri S."/>
            <person name="Balachadran M.T."/>
            <person name="Sivarajan S.R."/>
            <person name="Patrignani A."/>
            <person name="Gruter S."/>
            <person name="Poveda L."/>
            <person name="Shimizu-Inatsugi R."/>
            <person name="Baeten J."/>
            <person name="Francoijs K.J."/>
            <person name="Nataraja K.N."/>
            <person name="Reddy Y.A.N."/>
            <person name="Phadnis S."/>
            <person name="Ravikumar R.L."/>
            <person name="Schlapbach R."/>
            <person name="Sreeman S.M."/>
            <person name="Shimizu K.K."/>
        </authorList>
    </citation>
    <scope>NUCLEOTIDE SEQUENCE</scope>
</reference>
<dbReference type="Proteomes" id="UP001054889">
    <property type="component" value="Unassembled WGS sequence"/>
</dbReference>
<dbReference type="Pfam" id="PF00069">
    <property type="entry name" value="Pkinase"/>
    <property type="match status" value="1"/>
</dbReference>
<evidence type="ECO:0000259" key="15">
    <source>
        <dbReference type="PROSITE" id="PS50948"/>
    </source>
</evidence>
<dbReference type="EC" id="2.7.11.1" evidence="1"/>
<dbReference type="GO" id="GO:0004674">
    <property type="term" value="F:protein serine/threonine kinase activity"/>
    <property type="evidence" value="ECO:0007669"/>
    <property type="project" value="UniProtKB-KW"/>
</dbReference>
<name>A0AAV5DPA2_ELECO</name>
<keyword evidence="12" id="KW-1133">Transmembrane helix</keyword>
<evidence type="ECO:0000259" key="14">
    <source>
        <dbReference type="PROSITE" id="PS50026"/>
    </source>
</evidence>
<dbReference type="PROSITE" id="PS50948">
    <property type="entry name" value="PAN"/>
    <property type="match status" value="1"/>
</dbReference>
<dbReference type="Gene3D" id="1.10.510.10">
    <property type="entry name" value="Transferase(Phosphotransferase) domain 1"/>
    <property type="match status" value="1"/>
</dbReference>
<dbReference type="InterPro" id="IPR011009">
    <property type="entry name" value="Kinase-like_dom_sf"/>
</dbReference>
<evidence type="ECO:0000256" key="12">
    <source>
        <dbReference type="SAM" id="Phobius"/>
    </source>
</evidence>
<keyword evidence="5" id="KW-0547">Nucleotide-binding</keyword>
<dbReference type="InterPro" id="IPR000719">
    <property type="entry name" value="Prot_kinase_dom"/>
</dbReference>
<evidence type="ECO:0000256" key="11">
    <source>
        <dbReference type="PROSITE-ProRule" id="PRU00076"/>
    </source>
</evidence>
<dbReference type="CDD" id="cd00053">
    <property type="entry name" value="EGF"/>
    <property type="match status" value="1"/>
</dbReference>